<feature type="coiled-coil region" evidence="1">
    <location>
        <begin position="83"/>
        <end position="118"/>
    </location>
</feature>
<proteinExistence type="predicted"/>
<dbReference type="eggNOG" id="ENOG5033CP5">
    <property type="taxonomic scope" value="Bacteria"/>
</dbReference>
<accession>F4QLR1</accession>
<evidence type="ECO:0000313" key="2">
    <source>
        <dbReference type="EMBL" id="EGF92330.1"/>
    </source>
</evidence>
<dbReference type="OrthoDB" id="8447058at2"/>
<sequence>MSALFPWLDWPSTAVPSSLNQPILPGWSFLTVNEANSSAPDTEKRIVAQDSYGRQIGRLMDVVDLLVREAEKTHPDLSGVKCVQDLAELKARIDEAKAEAQKNRQDRLIEDLLALKRQDGGKFAAVIKAVSLP</sequence>
<keyword evidence="1" id="KW-0175">Coiled coil</keyword>
<dbReference type="EMBL" id="GL883077">
    <property type="protein sequence ID" value="EGF92330.1"/>
    <property type="molecule type" value="Genomic_DNA"/>
</dbReference>
<keyword evidence="3" id="KW-1185">Reference proteome</keyword>
<protein>
    <submittedName>
        <fullName evidence="2">Uncharacterized protein</fullName>
    </submittedName>
</protein>
<evidence type="ECO:0000256" key="1">
    <source>
        <dbReference type="SAM" id="Coils"/>
    </source>
</evidence>
<dbReference type="AlphaFoldDB" id="F4QLR1"/>
<organism evidence="2 3">
    <name type="scientific">Asticcacaulis biprosthecium C19</name>
    <dbReference type="NCBI Taxonomy" id="715226"/>
    <lineage>
        <taxon>Bacteria</taxon>
        <taxon>Pseudomonadati</taxon>
        <taxon>Pseudomonadota</taxon>
        <taxon>Alphaproteobacteria</taxon>
        <taxon>Caulobacterales</taxon>
        <taxon>Caulobacteraceae</taxon>
        <taxon>Asticcacaulis</taxon>
    </lineage>
</organism>
<dbReference type="RefSeq" id="WP_006271505.1">
    <property type="nucleotide sequence ID" value="NZ_GL883077.1"/>
</dbReference>
<reference evidence="3" key="1">
    <citation type="submission" date="2011-03" db="EMBL/GenBank/DDBJ databases">
        <title>Draft genome sequence of Brevundimonas diminuta.</title>
        <authorList>
            <person name="Brown P.J.B."/>
            <person name="Buechlein A."/>
            <person name="Hemmerich C."/>
            <person name="Brun Y.V."/>
        </authorList>
    </citation>
    <scope>NUCLEOTIDE SEQUENCE [LARGE SCALE GENOMIC DNA]</scope>
    <source>
        <strain evidence="3">C19</strain>
    </source>
</reference>
<evidence type="ECO:0000313" key="3">
    <source>
        <dbReference type="Proteomes" id="UP000006512"/>
    </source>
</evidence>
<dbReference type="Proteomes" id="UP000006512">
    <property type="component" value="Unassembled WGS sequence"/>
</dbReference>
<dbReference type="HOGENOM" id="CLU_1902357_0_0_5"/>
<gene>
    <name evidence="2" type="ORF">ABI_07660</name>
</gene>
<name>F4QLR1_9CAUL</name>